<dbReference type="InterPro" id="IPR015956">
    <property type="entry name" value="Peniciliin-bd_prot_C_sf"/>
</dbReference>
<evidence type="ECO:0000256" key="5">
    <source>
        <dbReference type="ARBA" id="ARBA00022645"/>
    </source>
</evidence>
<keyword evidence="5 16" id="KW-0121">Carboxypeptidase</keyword>
<dbReference type="InterPro" id="IPR037167">
    <property type="entry name" value="Peptidase_S11_C_sf"/>
</dbReference>
<dbReference type="SUPFAM" id="SSF69189">
    <property type="entry name" value="Penicillin-binding protein associated domain"/>
    <property type="match status" value="1"/>
</dbReference>
<dbReference type="EC" id="3.4.16.4" evidence="4"/>
<evidence type="ECO:0000256" key="2">
    <source>
        <dbReference type="ARBA" id="ARBA00004752"/>
    </source>
</evidence>
<dbReference type="SUPFAM" id="SSF56601">
    <property type="entry name" value="beta-lactamase/transpeptidase-like"/>
    <property type="match status" value="1"/>
</dbReference>
<comment type="function">
    <text evidence="1">Removes C-terminal D-alanyl residues from sugar-peptide cell wall precursors.</text>
</comment>
<dbReference type="SMART" id="SM00936">
    <property type="entry name" value="PBP5_C"/>
    <property type="match status" value="1"/>
</dbReference>
<dbReference type="InterPro" id="IPR012338">
    <property type="entry name" value="Beta-lactam/transpept-like"/>
</dbReference>
<keyword evidence="9" id="KW-0133">Cell shape</keyword>
<evidence type="ECO:0000256" key="11">
    <source>
        <dbReference type="ARBA" id="ARBA00023316"/>
    </source>
</evidence>
<organism evidence="16 18">
    <name type="scientific">Xanthobacter flavus</name>
    <dbReference type="NCBI Taxonomy" id="281"/>
    <lineage>
        <taxon>Bacteria</taxon>
        <taxon>Pseudomonadati</taxon>
        <taxon>Pseudomonadota</taxon>
        <taxon>Alphaproteobacteria</taxon>
        <taxon>Hyphomicrobiales</taxon>
        <taxon>Xanthobacteraceae</taxon>
        <taxon>Xanthobacter</taxon>
    </lineage>
</organism>
<evidence type="ECO:0000256" key="7">
    <source>
        <dbReference type="ARBA" id="ARBA00022729"/>
    </source>
</evidence>
<dbReference type="Proteomes" id="UP001144397">
    <property type="component" value="Unassembled WGS sequence"/>
</dbReference>
<dbReference type="GO" id="GO:0008360">
    <property type="term" value="P:regulation of cell shape"/>
    <property type="evidence" value="ECO:0007669"/>
    <property type="project" value="UniProtKB-KW"/>
</dbReference>
<dbReference type="PANTHER" id="PTHR21581">
    <property type="entry name" value="D-ALANYL-D-ALANINE CARBOXYPEPTIDASE"/>
    <property type="match status" value="1"/>
</dbReference>
<comment type="catalytic activity">
    <reaction evidence="12">
        <text>Preferential cleavage: (Ac)2-L-Lys-D-Ala-|-D-Ala. Also transpeptidation of peptidyl-alanyl moieties that are N-acyl substituents of D-alanine.</text>
        <dbReference type="EC" id="3.4.16.4"/>
    </reaction>
</comment>
<dbReference type="GO" id="GO:0071555">
    <property type="term" value="P:cell wall organization"/>
    <property type="evidence" value="ECO:0007669"/>
    <property type="project" value="UniProtKB-KW"/>
</dbReference>
<evidence type="ECO:0000313" key="18">
    <source>
        <dbReference type="Proteomes" id="UP001144397"/>
    </source>
</evidence>
<evidence type="ECO:0000256" key="6">
    <source>
        <dbReference type="ARBA" id="ARBA00022670"/>
    </source>
</evidence>
<dbReference type="Proteomes" id="UP001245370">
    <property type="component" value="Unassembled WGS sequence"/>
</dbReference>
<dbReference type="PANTHER" id="PTHR21581:SF6">
    <property type="entry name" value="TRAFFICKING PROTEIN PARTICLE COMPLEX SUBUNIT 12"/>
    <property type="match status" value="1"/>
</dbReference>
<dbReference type="EMBL" id="BSDO01000002">
    <property type="protein sequence ID" value="GLI22062.1"/>
    <property type="molecule type" value="Genomic_DNA"/>
</dbReference>
<dbReference type="InterPro" id="IPR001967">
    <property type="entry name" value="Peptidase_S11_N"/>
</dbReference>
<dbReference type="GO" id="GO:0006508">
    <property type="term" value="P:proteolysis"/>
    <property type="evidence" value="ECO:0007669"/>
    <property type="project" value="UniProtKB-KW"/>
</dbReference>
<evidence type="ECO:0000256" key="1">
    <source>
        <dbReference type="ARBA" id="ARBA00003217"/>
    </source>
</evidence>
<dbReference type="EMBL" id="JAVDPY010000001">
    <property type="protein sequence ID" value="MDR6332190.1"/>
    <property type="molecule type" value="Genomic_DNA"/>
</dbReference>
<reference evidence="17 19" key="2">
    <citation type="submission" date="2023-07" db="EMBL/GenBank/DDBJ databases">
        <title>Genomic Encyclopedia of Type Strains, Phase IV (KMG-IV): sequencing the most valuable type-strain genomes for metagenomic binning, comparative biology and taxonomic classification.</title>
        <authorList>
            <person name="Goeker M."/>
        </authorList>
    </citation>
    <scope>NUCLEOTIDE SEQUENCE [LARGE SCALE GENOMIC DNA]</scope>
    <source>
        <strain evidence="17 19">DSM 338</strain>
    </source>
</reference>
<comment type="similarity">
    <text evidence="3 13">Belongs to the peptidase S11 family.</text>
</comment>
<evidence type="ECO:0000256" key="14">
    <source>
        <dbReference type="SAM" id="SignalP"/>
    </source>
</evidence>
<dbReference type="Pfam" id="PF07943">
    <property type="entry name" value="PBP5_C"/>
    <property type="match status" value="1"/>
</dbReference>
<keyword evidence="11" id="KW-0961">Cell wall biogenesis/degradation</keyword>
<proteinExistence type="inferred from homology"/>
<dbReference type="InterPro" id="IPR018044">
    <property type="entry name" value="Peptidase_S11"/>
</dbReference>
<protein>
    <recommendedName>
        <fullName evidence="4">serine-type D-Ala-D-Ala carboxypeptidase</fullName>
        <ecNumber evidence="4">3.4.16.4</ecNumber>
    </recommendedName>
</protein>
<dbReference type="Gene3D" id="3.40.710.10">
    <property type="entry name" value="DD-peptidase/beta-lactamase superfamily"/>
    <property type="match status" value="1"/>
</dbReference>
<dbReference type="GO" id="GO:0009002">
    <property type="term" value="F:serine-type D-Ala-D-Ala carboxypeptidase activity"/>
    <property type="evidence" value="ECO:0007669"/>
    <property type="project" value="UniProtKB-EC"/>
</dbReference>
<evidence type="ECO:0000259" key="15">
    <source>
        <dbReference type="SMART" id="SM00936"/>
    </source>
</evidence>
<sequence length="412" mass="43372">MSVSSRFAPRLAAALALPAVALALVGALTAPRPAAAQQAQGFQTSVPAAALIDFETGTILYEKDADKRFAPGTLVKVMTADVVFSQLKAGKIALDTPFIVSVNAWKRGGGPSGGAAMFAEVNKPAPVGELLAGALVVSGNDAAIALAEGVANTESEFSQMMNAEAKAIGMANSEFHNATGFADPGQVSTARDLGLLAAHIIRTYPTYYPVFARPNIEWSRIKQRNRNVLLDAGIGADGLQVGWVKDVGYHALGSAVQNGQRLIVATLGAKSEKERLEETRKLLEWGFQSFRQRQIFTADQEIGRAQVFGGTQGSVGLVAKGAVSILTPRSGNERITAKVVYTGPLRAPVAKGTEVGRMQVTRGQVKALEIPLYTAEDVPVGSLTDRALDGGMTLMGDGVRDLFKKVLAKVGK</sequence>
<feature type="domain" description="Peptidase S11 D-Ala-D-Ala carboxypeptidase A C-terminal" evidence="15">
    <location>
        <begin position="290"/>
        <end position="380"/>
    </location>
</feature>
<comment type="caution">
    <text evidence="16">The sequence shown here is derived from an EMBL/GenBank/DDBJ whole genome shotgun (WGS) entry which is preliminary data.</text>
</comment>
<dbReference type="Pfam" id="PF00768">
    <property type="entry name" value="Peptidase_S11"/>
    <property type="match status" value="1"/>
</dbReference>
<reference evidence="16" key="1">
    <citation type="submission" date="2022-12" db="EMBL/GenBank/DDBJ databases">
        <title>Reference genome sequencing for broad-spectrum identification of bacterial and archaeal isolates by mass spectrometry.</title>
        <authorList>
            <person name="Sekiguchi Y."/>
            <person name="Tourlousse D.M."/>
        </authorList>
    </citation>
    <scope>NUCLEOTIDE SEQUENCE</scope>
    <source>
        <strain evidence="16">301</strain>
    </source>
</reference>
<name>A0A9W6CLM7_XANFL</name>
<dbReference type="RefSeq" id="WP_281807058.1">
    <property type="nucleotide sequence ID" value="NZ_BSDO01000002.1"/>
</dbReference>
<evidence type="ECO:0000313" key="17">
    <source>
        <dbReference type="EMBL" id="MDR6332190.1"/>
    </source>
</evidence>
<feature type="signal peptide" evidence="14">
    <location>
        <begin position="1"/>
        <end position="23"/>
    </location>
</feature>
<dbReference type="InterPro" id="IPR012907">
    <property type="entry name" value="Peptidase_S11_C"/>
</dbReference>
<comment type="pathway">
    <text evidence="2">Cell wall biogenesis; peptidoglycan biosynthesis.</text>
</comment>
<dbReference type="Gene3D" id="2.60.410.10">
    <property type="entry name" value="D-Ala-D-Ala carboxypeptidase, C-terminal domain"/>
    <property type="match status" value="1"/>
</dbReference>
<dbReference type="AlphaFoldDB" id="A0A9W6CLM7"/>
<evidence type="ECO:0000256" key="3">
    <source>
        <dbReference type="ARBA" id="ARBA00007164"/>
    </source>
</evidence>
<evidence type="ECO:0000313" key="19">
    <source>
        <dbReference type="Proteomes" id="UP001245370"/>
    </source>
</evidence>
<evidence type="ECO:0000256" key="10">
    <source>
        <dbReference type="ARBA" id="ARBA00022984"/>
    </source>
</evidence>
<dbReference type="GO" id="GO:0009252">
    <property type="term" value="P:peptidoglycan biosynthetic process"/>
    <property type="evidence" value="ECO:0007669"/>
    <property type="project" value="UniProtKB-KW"/>
</dbReference>
<evidence type="ECO:0000256" key="12">
    <source>
        <dbReference type="ARBA" id="ARBA00034000"/>
    </source>
</evidence>
<dbReference type="PRINTS" id="PR00725">
    <property type="entry name" value="DADACBPTASE1"/>
</dbReference>
<keyword evidence="19" id="KW-1185">Reference proteome</keyword>
<evidence type="ECO:0000256" key="4">
    <source>
        <dbReference type="ARBA" id="ARBA00012448"/>
    </source>
</evidence>
<dbReference type="GeneID" id="95762524"/>
<gene>
    <name evidence="16" type="primary">dac</name>
    <name evidence="17" type="ORF">GGQ86_000637</name>
    <name evidence="16" type="ORF">XFLAVUS301_17360</name>
</gene>
<keyword evidence="7 14" id="KW-0732">Signal</keyword>
<keyword evidence="6" id="KW-0645">Protease</keyword>
<keyword evidence="8 17" id="KW-0378">Hydrolase</keyword>
<keyword evidence="10" id="KW-0573">Peptidoglycan synthesis</keyword>
<accession>A0A9W6CLM7</accession>
<evidence type="ECO:0000256" key="8">
    <source>
        <dbReference type="ARBA" id="ARBA00022801"/>
    </source>
</evidence>
<evidence type="ECO:0000256" key="13">
    <source>
        <dbReference type="RuleBase" id="RU004016"/>
    </source>
</evidence>
<feature type="chain" id="PRO_5040911015" description="serine-type D-Ala-D-Ala carboxypeptidase" evidence="14">
    <location>
        <begin position="24"/>
        <end position="412"/>
    </location>
</feature>
<evidence type="ECO:0000256" key="9">
    <source>
        <dbReference type="ARBA" id="ARBA00022960"/>
    </source>
</evidence>
<evidence type="ECO:0000313" key="16">
    <source>
        <dbReference type="EMBL" id="GLI22062.1"/>
    </source>
</evidence>